<proteinExistence type="predicted"/>
<dbReference type="AlphaFoldDB" id="A0AA39ZPX7"/>
<evidence type="ECO:0000313" key="2">
    <source>
        <dbReference type="Proteomes" id="UP001172159"/>
    </source>
</evidence>
<gene>
    <name evidence="1" type="ORF">B0T21DRAFT_300425</name>
</gene>
<keyword evidence="2" id="KW-1185">Reference proteome</keyword>
<reference evidence="1" key="1">
    <citation type="submission" date="2023-06" db="EMBL/GenBank/DDBJ databases">
        <title>Genome-scale phylogeny and comparative genomics of the fungal order Sordariales.</title>
        <authorList>
            <consortium name="Lawrence Berkeley National Laboratory"/>
            <person name="Hensen N."/>
            <person name="Bonometti L."/>
            <person name="Westerberg I."/>
            <person name="Brannstrom I.O."/>
            <person name="Guillou S."/>
            <person name="Cros-Aarteil S."/>
            <person name="Calhoun S."/>
            <person name="Haridas S."/>
            <person name="Kuo A."/>
            <person name="Mondo S."/>
            <person name="Pangilinan J."/>
            <person name="Riley R."/>
            <person name="Labutti K."/>
            <person name="Andreopoulos B."/>
            <person name="Lipzen A."/>
            <person name="Chen C."/>
            <person name="Yanf M."/>
            <person name="Daum C."/>
            <person name="Ng V."/>
            <person name="Clum A."/>
            <person name="Steindorff A."/>
            <person name="Ohm R."/>
            <person name="Martin F."/>
            <person name="Silar P."/>
            <person name="Natvig D."/>
            <person name="Lalanne C."/>
            <person name="Gautier V."/>
            <person name="Ament-Velasquez S.L."/>
            <person name="Kruys A."/>
            <person name="Hutchinson M.I."/>
            <person name="Powell A.J."/>
            <person name="Barry K."/>
            <person name="Miller A.N."/>
            <person name="Grigoriev I.V."/>
            <person name="Debuchy R."/>
            <person name="Gladieux P."/>
            <person name="Thoren M.H."/>
            <person name="Johannesson H."/>
        </authorList>
    </citation>
    <scope>NUCLEOTIDE SEQUENCE</scope>
    <source>
        <strain evidence="1">CBS 540.89</strain>
    </source>
</reference>
<evidence type="ECO:0000313" key="1">
    <source>
        <dbReference type="EMBL" id="KAK0701408.1"/>
    </source>
</evidence>
<sequence length="226" mass="25171">MVFKPGIIAVRSRPSSPLLTPIVFQKWYEDVHIPDVLGTGHVKSATRYHVTDAEDRDEGSMPFLAIYNLPDMGWLHEEGCQFWKIPLHSEILPGDNTSIFDVAEFATSFYEIVDTAQLGMATDGRGVASRMLLSSFNLTQEEQGGDPSSIHKVALARLGIKDKGALGSVRSTLFKVDQTRPHHPAMQTPVGTPGEKQYLCMVRNMVLFVDYVSRTNYNLSWNIQGS</sequence>
<organism evidence="1 2">
    <name type="scientific">Apiosordaria backusii</name>
    <dbReference type="NCBI Taxonomy" id="314023"/>
    <lineage>
        <taxon>Eukaryota</taxon>
        <taxon>Fungi</taxon>
        <taxon>Dikarya</taxon>
        <taxon>Ascomycota</taxon>
        <taxon>Pezizomycotina</taxon>
        <taxon>Sordariomycetes</taxon>
        <taxon>Sordariomycetidae</taxon>
        <taxon>Sordariales</taxon>
        <taxon>Lasiosphaeriaceae</taxon>
        <taxon>Apiosordaria</taxon>
    </lineage>
</organism>
<name>A0AA39ZPX7_9PEZI</name>
<accession>A0AA39ZPX7</accession>
<protein>
    <submittedName>
        <fullName evidence="1">Uncharacterized protein</fullName>
    </submittedName>
</protein>
<comment type="caution">
    <text evidence="1">The sequence shown here is derived from an EMBL/GenBank/DDBJ whole genome shotgun (WGS) entry which is preliminary data.</text>
</comment>
<dbReference type="EMBL" id="JAUKTV010000028">
    <property type="protein sequence ID" value="KAK0701408.1"/>
    <property type="molecule type" value="Genomic_DNA"/>
</dbReference>
<dbReference type="Proteomes" id="UP001172159">
    <property type="component" value="Unassembled WGS sequence"/>
</dbReference>